<sequence>MVFAGMLASMLVAGCATVHKDRRVKGLEATANSYQAALRWGDYATAVGMLSPDRRLDEEALDDFSGLRITRYEIVQPPVIHADDRATQTAAIEYVFEYSQVVQRLTDRQQWHWDDASKNWWLASGLPDFASDGTRGRSR</sequence>
<dbReference type="STRING" id="1255043.TVNIR_2151"/>
<name>L0DXR9_THIND</name>
<gene>
    <name evidence="1" type="ordered locus">TVNIR_2151</name>
</gene>
<reference evidence="1" key="1">
    <citation type="submission" date="2015-12" db="EMBL/GenBank/DDBJ databases">
        <authorList>
            <person name="Tikhonova T.V."/>
            <person name="Pavlov A.R."/>
            <person name="Beletsky A.V."/>
            <person name="Mardanov A.V."/>
            <person name="Sorokin D.Y."/>
            <person name="Ravin N.V."/>
            <person name="Popov V.O."/>
        </authorList>
    </citation>
    <scope>NUCLEOTIDE SEQUENCE</scope>
    <source>
        <strain evidence="1">DSM 14787</strain>
    </source>
</reference>
<dbReference type="PATRIC" id="fig|1255043.3.peg.2170"/>
<organism evidence="1 2">
    <name type="scientific">Thioalkalivibrio nitratireducens (strain DSM 14787 / UNIQEM 213 / ALEN2)</name>
    <dbReference type="NCBI Taxonomy" id="1255043"/>
    <lineage>
        <taxon>Bacteria</taxon>
        <taxon>Pseudomonadati</taxon>
        <taxon>Pseudomonadota</taxon>
        <taxon>Gammaproteobacteria</taxon>
        <taxon>Chromatiales</taxon>
        <taxon>Ectothiorhodospiraceae</taxon>
        <taxon>Thioalkalivibrio</taxon>
    </lineage>
</organism>
<dbReference type="AlphaFoldDB" id="L0DXR9"/>
<dbReference type="Proteomes" id="UP000010809">
    <property type="component" value="Chromosome"/>
</dbReference>
<dbReference type="eggNOG" id="ENOG5032RMU">
    <property type="taxonomic scope" value="Bacteria"/>
</dbReference>
<dbReference type="KEGG" id="tni:TVNIR_2151"/>
<dbReference type="HOGENOM" id="CLU_139726_0_0_6"/>
<evidence type="ECO:0000313" key="2">
    <source>
        <dbReference type="Proteomes" id="UP000010809"/>
    </source>
</evidence>
<dbReference type="EMBL" id="CP003989">
    <property type="protein sequence ID" value="AGA33807.1"/>
    <property type="molecule type" value="Genomic_DNA"/>
</dbReference>
<keyword evidence="2" id="KW-1185">Reference proteome</keyword>
<protein>
    <submittedName>
        <fullName evidence="1">Uncharacterized protein</fullName>
    </submittedName>
</protein>
<proteinExistence type="predicted"/>
<accession>L0DXR9</accession>
<evidence type="ECO:0000313" key="1">
    <source>
        <dbReference type="EMBL" id="AGA33807.1"/>
    </source>
</evidence>